<organism evidence="1 2">
    <name type="scientific">Colwellia marinimaniae</name>
    <dbReference type="NCBI Taxonomy" id="1513592"/>
    <lineage>
        <taxon>Bacteria</taxon>
        <taxon>Pseudomonadati</taxon>
        <taxon>Pseudomonadota</taxon>
        <taxon>Gammaproteobacteria</taxon>
        <taxon>Alteromonadales</taxon>
        <taxon>Colwelliaceae</taxon>
        <taxon>Colwellia</taxon>
    </lineage>
</organism>
<evidence type="ECO:0000313" key="2">
    <source>
        <dbReference type="Proteomes" id="UP000197068"/>
    </source>
</evidence>
<dbReference type="RefSeq" id="WP_057181462.1">
    <property type="nucleotide sequence ID" value="NZ_BDQM01000025.1"/>
</dbReference>
<name>A0ABQ0MXK5_9GAMM</name>
<proteinExistence type="predicted"/>
<accession>A0ABQ0MXK5</accession>
<gene>
    <name evidence="1" type="ORF">MTCD1_02701</name>
</gene>
<dbReference type="Proteomes" id="UP000197068">
    <property type="component" value="Unassembled WGS sequence"/>
</dbReference>
<comment type="caution">
    <text evidence="1">The sequence shown here is derived from an EMBL/GenBank/DDBJ whole genome shotgun (WGS) entry which is preliminary data.</text>
</comment>
<evidence type="ECO:0000313" key="1">
    <source>
        <dbReference type="EMBL" id="GAW97075.1"/>
    </source>
</evidence>
<protein>
    <submittedName>
        <fullName evidence="1">Uncharacterized protein</fullName>
    </submittedName>
</protein>
<sequence>MPAKFYNENAEALAQQYLSTSFDQVHQSWHQLLPAIMVNPQKMRLNLFRSKSMGVRFFIHEPSAVEPSASLANNHKRFFAVANIALPGLNSDNSSVDDLFEALVMQRGRLKEM</sequence>
<keyword evidence="2" id="KW-1185">Reference proteome</keyword>
<reference evidence="1 2" key="1">
    <citation type="submission" date="2017-06" db="EMBL/GenBank/DDBJ databases">
        <title>Whole Genome Sequences of Colwellia marinimaniae MTCD1.</title>
        <authorList>
            <person name="Kusumoto H."/>
            <person name="Inoue M."/>
            <person name="Tanikawa K."/>
            <person name="Maeji H."/>
            <person name="Cameron J.H."/>
            <person name="Bartlett D.H."/>
        </authorList>
    </citation>
    <scope>NUCLEOTIDE SEQUENCE [LARGE SCALE GENOMIC DNA]</scope>
    <source>
        <strain evidence="1 2">MTCD1</strain>
    </source>
</reference>
<dbReference type="EMBL" id="BDQM01000025">
    <property type="protein sequence ID" value="GAW97075.1"/>
    <property type="molecule type" value="Genomic_DNA"/>
</dbReference>